<sequence length="263" mass="30555">MSRKRTLMPDIYKQKKRICYGPTMHLNGSFDNSNDKELGNVPNDTKASVLYLRSLFPVEKFEHRLPPVIFKHQLYSLIDSRTIVDKHINDMLQQGEINLFRLGADSDEYCIVLKEDYRSHVARNMAEASIPKTIADKFLNTVVEKCHNVNVDKNVLINEYHFTDEEITLLVNGSVITVRDIGSWWLSIPNAGLFMKYFMRGRKSLLTMIRRCKYREILKKDLEIRNWPKTARLGLAYHIHDIIGADLVKCIQTTSGLLLRLKE</sequence>
<reference evidence="2" key="2">
    <citation type="journal article" date="2021" name="Genome Biol. Evol.">
        <title>Developing a high-quality reference genome for a parasitic bivalve with doubly uniparental inheritance (Bivalvia: Unionida).</title>
        <authorList>
            <person name="Smith C.H."/>
        </authorList>
    </citation>
    <scope>NUCLEOTIDE SEQUENCE</scope>
    <source>
        <strain evidence="2">CHS0354</strain>
        <tissue evidence="2">Mantle</tissue>
    </source>
</reference>
<keyword evidence="3" id="KW-1185">Reference proteome</keyword>
<dbReference type="EMBL" id="JAEAOA010000399">
    <property type="protein sequence ID" value="KAK3584833.1"/>
    <property type="molecule type" value="Genomic_DNA"/>
</dbReference>
<dbReference type="GO" id="GO:0046579">
    <property type="term" value="P:positive regulation of Ras protein signal transduction"/>
    <property type="evidence" value="ECO:0007669"/>
    <property type="project" value="TreeGrafter"/>
</dbReference>
<dbReference type="Proteomes" id="UP001195483">
    <property type="component" value="Unassembled WGS sequence"/>
</dbReference>
<dbReference type="PANTHER" id="PTHR15243:SF0">
    <property type="entry name" value="SERINE_THREONINE-PROTEIN KINASE 19"/>
    <property type="match status" value="1"/>
</dbReference>
<dbReference type="Pfam" id="PF10494">
    <property type="entry name" value="Stk19"/>
    <property type="match status" value="1"/>
</dbReference>
<dbReference type="InterPro" id="IPR018865">
    <property type="entry name" value="STK19-like"/>
</dbReference>
<evidence type="ECO:0008006" key="4">
    <source>
        <dbReference type="Google" id="ProtNLM"/>
    </source>
</evidence>
<evidence type="ECO:0000313" key="2">
    <source>
        <dbReference type="EMBL" id="KAK3584833.1"/>
    </source>
</evidence>
<dbReference type="PANTHER" id="PTHR15243">
    <property type="entry name" value="SERINE/THREONINE-PROTEIN KINASE 19"/>
    <property type="match status" value="1"/>
</dbReference>
<dbReference type="AlphaFoldDB" id="A0AAE0VNK8"/>
<reference evidence="2" key="1">
    <citation type="journal article" date="2021" name="Genome Biol. Evol.">
        <title>A High-Quality Reference Genome for a Parasitic Bivalve with Doubly Uniparental Inheritance (Bivalvia: Unionida).</title>
        <authorList>
            <person name="Smith C.H."/>
        </authorList>
    </citation>
    <scope>NUCLEOTIDE SEQUENCE</scope>
    <source>
        <strain evidence="2">CHS0354</strain>
    </source>
</reference>
<evidence type="ECO:0000256" key="1">
    <source>
        <dbReference type="ARBA" id="ARBA00093458"/>
    </source>
</evidence>
<comment type="similarity">
    <text evidence="1">Belongs to the STK19 family.</text>
</comment>
<proteinExistence type="inferred from homology"/>
<organism evidence="2 3">
    <name type="scientific">Potamilus streckersoni</name>
    <dbReference type="NCBI Taxonomy" id="2493646"/>
    <lineage>
        <taxon>Eukaryota</taxon>
        <taxon>Metazoa</taxon>
        <taxon>Spiralia</taxon>
        <taxon>Lophotrochozoa</taxon>
        <taxon>Mollusca</taxon>
        <taxon>Bivalvia</taxon>
        <taxon>Autobranchia</taxon>
        <taxon>Heteroconchia</taxon>
        <taxon>Palaeoheterodonta</taxon>
        <taxon>Unionida</taxon>
        <taxon>Unionoidea</taxon>
        <taxon>Unionidae</taxon>
        <taxon>Ambleminae</taxon>
        <taxon>Lampsilini</taxon>
        <taxon>Potamilus</taxon>
    </lineage>
</organism>
<accession>A0AAE0VNK8</accession>
<comment type="caution">
    <text evidence="2">The sequence shown here is derived from an EMBL/GenBank/DDBJ whole genome shotgun (WGS) entry which is preliminary data.</text>
</comment>
<gene>
    <name evidence="2" type="ORF">CHS0354_005688</name>
</gene>
<protein>
    <recommendedName>
        <fullName evidence="4">Serine/threonine-protein kinase 19</fullName>
    </recommendedName>
</protein>
<evidence type="ECO:0000313" key="3">
    <source>
        <dbReference type="Proteomes" id="UP001195483"/>
    </source>
</evidence>
<name>A0AAE0VNK8_9BIVA</name>
<reference evidence="2" key="3">
    <citation type="submission" date="2023-05" db="EMBL/GenBank/DDBJ databases">
        <authorList>
            <person name="Smith C.H."/>
        </authorList>
    </citation>
    <scope>NUCLEOTIDE SEQUENCE</scope>
    <source>
        <strain evidence="2">CHS0354</strain>
        <tissue evidence="2">Mantle</tissue>
    </source>
</reference>